<accession>A0A420ZDU8</accession>
<gene>
    <name evidence="1" type="ORF">DRH29_00255</name>
</gene>
<name>A0A420ZDU8_UNCK3</name>
<dbReference type="Proteomes" id="UP000281261">
    <property type="component" value="Unassembled WGS sequence"/>
</dbReference>
<sequence length="104" mass="11320">MPAATRKTEEIIINISSACINGYLVLIDRLAGDQQLQIGIGRNETVEGILIGIESDKSSLVIQKLDATAEQMSVCLTDVVTLDLPQDKLPRIRFKACAPDASFF</sequence>
<evidence type="ECO:0000313" key="1">
    <source>
        <dbReference type="EMBL" id="RLC37836.1"/>
    </source>
</evidence>
<dbReference type="EMBL" id="QMNG01000001">
    <property type="protein sequence ID" value="RLC37836.1"/>
    <property type="molecule type" value="Genomic_DNA"/>
</dbReference>
<dbReference type="AlphaFoldDB" id="A0A420ZDU8"/>
<proteinExistence type="predicted"/>
<evidence type="ECO:0000313" key="2">
    <source>
        <dbReference type="Proteomes" id="UP000281261"/>
    </source>
</evidence>
<comment type="caution">
    <text evidence="1">The sequence shown here is derived from an EMBL/GenBank/DDBJ whole genome shotgun (WGS) entry which is preliminary data.</text>
</comment>
<protein>
    <submittedName>
        <fullName evidence="1">Uncharacterized protein</fullName>
    </submittedName>
</protein>
<organism evidence="1 2">
    <name type="scientific">candidate division Kazan bacterium</name>
    <dbReference type="NCBI Taxonomy" id="2202143"/>
    <lineage>
        <taxon>Bacteria</taxon>
        <taxon>Bacteria division Kazan-3B-28</taxon>
    </lineage>
</organism>
<reference evidence="1 2" key="1">
    <citation type="submission" date="2018-06" db="EMBL/GenBank/DDBJ databases">
        <title>Extensive metabolic versatility and redundancy in microbially diverse, dynamic hydrothermal sediments.</title>
        <authorList>
            <person name="Dombrowski N."/>
            <person name="Teske A."/>
            <person name="Baker B.J."/>
        </authorList>
    </citation>
    <scope>NUCLEOTIDE SEQUENCE [LARGE SCALE GENOMIC DNA]</scope>
    <source>
        <strain evidence="1">B79_G16</strain>
    </source>
</reference>